<proteinExistence type="predicted"/>
<dbReference type="PANTHER" id="PTHR28008">
    <property type="entry name" value="DOMAIN PROTEIN, PUTATIVE (AFU_ORTHOLOGUE AFUA_3G10980)-RELATED"/>
    <property type="match status" value="1"/>
</dbReference>
<feature type="transmembrane region" description="Helical" evidence="1">
    <location>
        <begin position="40"/>
        <end position="56"/>
    </location>
</feature>
<reference evidence="3 4" key="1">
    <citation type="submission" date="2019-03" db="EMBL/GenBank/DDBJ databases">
        <title>Draft genome of Gammaproteobacteria bacterium LSUCC0057, a member of the SAR92 clade.</title>
        <authorList>
            <person name="Lanclos V.C."/>
            <person name="Doiron C."/>
            <person name="Henson M.W."/>
            <person name="Thrash J.C."/>
        </authorList>
    </citation>
    <scope>NUCLEOTIDE SEQUENCE [LARGE SCALE GENOMIC DNA]</scope>
    <source>
        <strain evidence="3 4">LSUCC0057</strain>
    </source>
</reference>
<dbReference type="NCBIfam" id="NF037970">
    <property type="entry name" value="vanZ_1"/>
    <property type="match status" value="1"/>
</dbReference>
<dbReference type="OrthoDB" id="582407at2"/>
<dbReference type="AlphaFoldDB" id="A0A4Y8UFU0"/>
<comment type="caution">
    <text evidence="3">The sequence shown here is derived from an EMBL/GenBank/DDBJ whole genome shotgun (WGS) entry which is preliminary data.</text>
</comment>
<dbReference type="PANTHER" id="PTHR28008:SF1">
    <property type="entry name" value="DOMAIN PROTEIN, PUTATIVE (AFU_ORTHOLOGUE AFUA_3G10980)-RELATED"/>
    <property type="match status" value="1"/>
</dbReference>
<protein>
    <submittedName>
        <fullName evidence="3">VanZ family protein</fullName>
    </submittedName>
</protein>
<feature type="transmembrane region" description="Helical" evidence="1">
    <location>
        <begin position="91"/>
        <end position="111"/>
    </location>
</feature>
<organism evidence="3 4">
    <name type="scientific">Gammaproteobacteria bacterium LSUCC0057</name>
    <dbReference type="NCBI Taxonomy" id="2559237"/>
    <lineage>
        <taxon>Bacteria</taxon>
        <taxon>Pseudomonadati</taxon>
        <taxon>Pseudomonadota</taxon>
        <taxon>Gammaproteobacteria</taxon>
        <taxon>Cellvibrionales</taxon>
        <taxon>Porticoccaceae</taxon>
        <taxon>SAR92 clade</taxon>
    </lineage>
</organism>
<name>A0A4Y8UFU0_9GAMM</name>
<keyword evidence="4" id="KW-1185">Reference proteome</keyword>
<dbReference type="InterPro" id="IPR006976">
    <property type="entry name" value="VanZ-like"/>
</dbReference>
<evidence type="ECO:0000256" key="1">
    <source>
        <dbReference type="SAM" id="Phobius"/>
    </source>
</evidence>
<evidence type="ECO:0000313" key="4">
    <source>
        <dbReference type="Proteomes" id="UP000298133"/>
    </source>
</evidence>
<keyword evidence="1" id="KW-0472">Membrane</keyword>
<sequence length="115" mass="12514">MSPALRRAYLWLFGLLLVAVAVASLLPLNATPGLAVNDKLQHFLAYTGLALVGALATTRQWPLWWLGLALLLFGVVIELLQGYFGYRFAEWLDVVANASGIAAGLVLFALCRRLS</sequence>
<accession>A0A4Y8UFU0</accession>
<feature type="transmembrane region" description="Helical" evidence="1">
    <location>
        <begin position="63"/>
        <end position="85"/>
    </location>
</feature>
<dbReference type="EMBL" id="SPIA01000004">
    <property type="protein sequence ID" value="TFH67268.1"/>
    <property type="molecule type" value="Genomic_DNA"/>
</dbReference>
<dbReference type="Pfam" id="PF04892">
    <property type="entry name" value="VanZ"/>
    <property type="match status" value="1"/>
</dbReference>
<gene>
    <name evidence="3" type="ORF">E3W66_09630</name>
</gene>
<keyword evidence="1" id="KW-0812">Transmembrane</keyword>
<evidence type="ECO:0000313" key="3">
    <source>
        <dbReference type="EMBL" id="TFH67268.1"/>
    </source>
</evidence>
<keyword evidence="1" id="KW-1133">Transmembrane helix</keyword>
<feature type="domain" description="VanZ-like" evidence="2">
    <location>
        <begin position="39"/>
        <end position="111"/>
    </location>
</feature>
<dbReference type="Proteomes" id="UP000298133">
    <property type="component" value="Unassembled WGS sequence"/>
</dbReference>
<evidence type="ECO:0000259" key="2">
    <source>
        <dbReference type="Pfam" id="PF04892"/>
    </source>
</evidence>